<proteinExistence type="predicted"/>
<organism evidence="2 3">
    <name type="scientific">Comamonas faecalis</name>
    <dbReference type="NCBI Taxonomy" id="1387849"/>
    <lineage>
        <taxon>Bacteria</taxon>
        <taxon>Pseudomonadati</taxon>
        <taxon>Pseudomonadota</taxon>
        <taxon>Betaproteobacteria</taxon>
        <taxon>Burkholderiales</taxon>
        <taxon>Comamonadaceae</taxon>
        <taxon>Comamonas</taxon>
    </lineage>
</organism>
<evidence type="ECO:0000313" key="3">
    <source>
        <dbReference type="Proteomes" id="UP001501627"/>
    </source>
</evidence>
<dbReference type="EMBL" id="BAABBP010000014">
    <property type="protein sequence ID" value="GAA3995084.1"/>
    <property type="molecule type" value="Genomic_DNA"/>
</dbReference>
<dbReference type="Gene3D" id="3.10.450.50">
    <property type="match status" value="1"/>
</dbReference>
<evidence type="ECO:0000313" key="2">
    <source>
        <dbReference type="EMBL" id="GAA3995084.1"/>
    </source>
</evidence>
<dbReference type="RefSeq" id="WP_103046137.1">
    <property type="nucleotide sequence ID" value="NZ_BAABBP010000014.1"/>
</dbReference>
<dbReference type="Pfam" id="PF17775">
    <property type="entry name" value="YchJ_M-like"/>
    <property type="match status" value="1"/>
</dbReference>
<sequence length="140" mass="15387">MVAAPAPGGRPCPCGRLDGRGRPLVFAACCGRYIGHADCPAPDAESLMRSRYSAYVLGDAAYLQATWHARTRPPTMDANAAGARWLGLQVHDARGTGEQTAEVEFTARWRDASGRGQRMRERSRFVQEQGRWYYVDGDVA</sequence>
<dbReference type="SUPFAM" id="SSF54427">
    <property type="entry name" value="NTF2-like"/>
    <property type="match status" value="1"/>
</dbReference>
<reference evidence="3" key="1">
    <citation type="journal article" date="2019" name="Int. J. Syst. Evol. Microbiol.">
        <title>The Global Catalogue of Microorganisms (GCM) 10K type strain sequencing project: providing services to taxonomists for standard genome sequencing and annotation.</title>
        <authorList>
            <consortium name="The Broad Institute Genomics Platform"/>
            <consortium name="The Broad Institute Genome Sequencing Center for Infectious Disease"/>
            <person name="Wu L."/>
            <person name="Ma J."/>
        </authorList>
    </citation>
    <scope>NUCLEOTIDE SEQUENCE [LARGE SCALE GENOMIC DNA]</scope>
    <source>
        <strain evidence="3">JCM 17561</strain>
    </source>
</reference>
<dbReference type="Proteomes" id="UP001501627">
    <property type="component" value="Unassembled WGS sequence"/>
</dbReference>
<name>A0ABP7RB52_9BURK</name>
<gene>
    <name evidence="2" type="ORF">GCM10022279_18340</name>
</gene>
<evidence type="ECO:0000259" key="1">
    <source>
        <dbReference type="Pfam" id="PF17775"/>
    </source>
</evidence>
<dbReference type="InterPro" id="IPR048469">
    <property type="entry name" value="YchJ-like_M"/>
</dbReference>
<feature type="domain" description="YchJ-like middle NTF2-like" evidence="1">
    <location>
        <begin position="43"/>
        <end position="137"/>
    </location>
</feature>
<keyword evidence="3" id="KW-1185">Reference proteome</keyword>
<accession>A0ABP7RB52</accession>
<dbReference type="InterPro" id="IPR032710">
    <property type="entry name" value="NTF2-like_dom_sf"/>
</dbReference>
<comment type="caution">
    <text evidence="2">The sequence shown here is derived from an EMBL/GenBank/DDBJ whole genome shotgun (WGS) entry which is preliminary data.</text>
</comment>
<protein>
    <submittedName>
        <fullName evidence="2">YchJ family metal-binding protein</fullName>
    </submittedName>
</protein>